<evidence type="ECO:0000256" key="3">
    <source>
        <dbReference type="ARBA" id="ARBA00053029"/>
    </source>
</evidence>
<gene>
    <name evidence="6" type="ORF">Pfl04_33350</name>
</gene>
<dbReference type="SUPFAM" id="SSF54665">
    <property type="entry name" value="CO dehydrogenase molybdoprotein N-domain-like"/>
    <property type="match status" value="1"/>
</dbReference>
<evidence type="ECO:0000259" key="5">
    <source>
        <dbReference type="SMART" id="SM01008"/>
    </source>
</evidence>
<dbReference type="InterPro" id="IPR008274">
    <property type="entry name" value="AldOxase/xan_DH_MoCoBD1"/>
</dbReference>
<organism evidence="6 7">
    <name type="scientific">Planosporangium flavigriseum</name>
    <dbReference type="NCBI Taxonomy" id="373681"/>
    <lineage>
        <taxon>Bacteria</taxon>
        <taxon>Bacillati</taxon>
        <taxon>Actinomycetota</taxon>
        <taxon>Actinomycetes</taxon>
        <taxon>Micromonosporales</taxon>
        <taxon>Micromonosporaceae</taxon>
        <taxon>Planosporangium</taxon>
    </lineage>
</organism>
<comment type="cofactor">
    <cofactor evidence="3">
        <name>Mo-molybdopterin cytosine dinucleotide</name>
        <dbReference type="ChEBI" id="CHEBI:71308"/>
    </cofactor>
</comment>
<reference evidence="6" key="1">
    <citation type="submission" date="2021-01" db="EMBL/GenBank/DDBJ databases">
        <title>Whole genome shotgun sequence of Planosporangium flavigriseum NBRC 105377.</title>
        <authorList>
            <person name="Komaki H."/>
            <person name="Tamura T."/>
        </authorList>
    </citation>
    <scope>NUCLEOTIDE SEQUENCE</scope>
    <source>
        <strain evidence="6">NBRC 105377</strain>
    </source>
</reference>
<dbReference type="InterPro" id="IPR000674">
    <property type="entry name" value="Ald_Oxase/Xan_DH_a/b"/>
</dbReference>
<dbReference type="RefSeq" id="WP_168079562.1">
    <property type="nucleotide sequence ID" value="NZ_BAAAQJ010000005.1"/>
</dbReference>
<evidence type="ECO:0000313" key="6">
    <source>
        <dbReference type="EMBL" id="GIG74931.1"/>
    </source>
</evidence>
<dbReference type="GO" id="GO:0005506">
    <property type="term" value="F:iron ion binding"/>
    <property type="evidence" value="ECO:0007669"/>
    <property type="project" value="InterPro"/>
</dbReference>
<protein>
    <submittedName>
        <fullName evidence="6">Carbon-monoxide dehydrogenase large subunit</fullName>
    </submittedName>
</protein>
<feature type="region of interest" description="Disordered" evidence="4">
    <location>
        <begin position="1"/>
        <end position="37"/>
    </location>
</feature>
<evidence type="ECO:0000256" key="4">
    <source>
        <dbReference type="SAM" id="MobiDB-lite"/>
    </source>
</evidence>
<comment type="caution">
    <text evidence="6">The sequence shown here is derived from an EMBL/GenBank/DDBJ whole genome shotgun (WGS) entry which is preliminary data.</text>
</comment>
<dbReference type="SMART" id="SM01008">
    <property type="entry name" value="Ald_Xan_dh_C"/>
    <property type="match status" value="1"/>
</dbReference>
<dbReference type="GO" id="GO:0005507">
    <property type="term" value="F:copper ion binding"/>
    <property type="evidence" value="ECO:0007669"/>
    <property type="project" value="InterPro"/>
</dbReference>
<dbReference type="InterPro" id="IPR036856">
    <property type="entry name" value="Ald_Oxase/Xan_DH_a/b_sf"/>
</dbReference>
<dbReference type="InterPro" id="IPR037165">
    <property type="entry name" value="AldOxase/xan_DH_Mopterin-bd_sf"/>
</dbReference>
<evidence type="ECO:0000313" key="7">
    <source>
        <dbReference type="Proteomes" id="UP000653674"/>
    </source>
</evidence>
<keyword evidence="2" id="KW-0560">Oxidoreductase</keyword>
<dbReference type="PANTHER" id="PTHR11908">
    <property type="entry name" value="XANTHINE DEHYDROGENASE"/>
    <property type="match status" value="1"/>
</dbReference>
<dbReference type="FunFam" id="3.30.365.10:FF:000001">
    <property type="entry name" value="Xanthine dehydrogenase oxidase"/>
    <property type="match status" value="1"/>
</dbReference>
<evidence type="ECO:0000256" key="2">
    <source>
        <dbReference type="ARBA" id="ARBA00023002"/>
    </source>
</evidence>
<accession>A0A8J3LWN0</accession>
<dbReference type="InterPro" id="IPR012780">
    <property type="entry name" value="CO_Mo_DH_lsu"/>
</dbReference>
<dbReference type="Gene3D" id="3.90.1170.50">
    <property type="entry name" value="Aldehyde oxidase/xanthine dehydrogenase, a/b hammerhead"/>
    <property type="match status" value="1"/>
</dbReference>
<dbReference type="NCBIfam" id="TIGR02416">
    <property type="entry name" value="CO_dehy_Mo_lg"/>
    <property type="match status" value="1"/>
</dbReference>
<dbReference type="GO" id="GO:0030151">
    <property type="term" value="F:molybdenum ion binding"/>
    <property type="evidence" value="ECO:0007669"/>
    <property type="project" value="InterPro"/>
</dbReference>
<feature type="compositionally biased region" description="Basic and acidic residues" evidence="4">
    <location>
        <begin position="1"/>
        <end position="13"/>
    </location>
</feature>
<dbReference type="Pfam" id="PF02738">
    <property type="entry name" value="MoCoBD_1"/>
    <property type="match status" value="1"/>
</dbReference>
<sequence length="811" mass="87391">MRRAPKAPDHRVPEAASAPDSRPTAFVDNDRKPVGHGRMLRKEDPRFVRGKGRFLDDIQLPGMLHLALLRAPIAHGRILSVDASAAEAHPKVKLVVTGAMLAERGLAWMPTMSGDVQAVLATDKVRFQGQEVAFVVAEDRYAARDALELIDVEYERLPAVVNVRTALDPSTPVIRDDLPGKSDNHCFDWETGDKAATEAAFARADVVVSQDMVYPRVHPAPLETCGAIADYDAVDGGLTLWSTTQAPHAHRTLYALVAGLPEHQIRVISPDIGGGFGNKVPIYPGYVCAIVASMLTGKPVKWTEDRSENLTSTAFARDYIMQGEIAATRDGTILAVRTSVLADHGAFNGVAAPAKYPGGFFGVFTGSYDLQAAYCTMTAVYTNKAPGGVAYSCSFRITEAVYLIERLVDCLAFQLTMDPVELRLANLLKPEQFPYTTKTGWVYDSGNYEVTLREAVRIADYDGLRREQKDKRARGELMGIGVSFFTEAVGAGPRKHMDIMGLGMADGAELRVYPTGKAVLRVSCQSQGQGHETTFAQIVAEEIGIPPADIKVVHGDTDQTPFGLGTYGSRSTSVSGAAAVLVSRKVRDKARLIASAMLEISVTDLVWDKGSFHVVGDPTSCVTIQEIAMHAYGTGDLPDGVEGGLEAQVHYDPENLTYPNGAYICVVDVDAQTAVFTVRRFVAVDDCGTRINPMIIEGQVHRGLTDGVGMALMEMIAFDDDGNCLSGSLMDYLLPSALEVPDWETGYTVTPSPHHPVGAKGVGESATVGSPPAVVNAVMDALKPYGIRHADMPLTPSRLWEAIRGNPQPPI</sequence>
<dbReference type="GO" id="GO:0043885">
    <property type="term" value="F:anaerobic carbon-monoxide dehydrogenase activity"/>
    <property type="evidence" value="ECO:0007669"/>
    <property type="project" value="InterPro"/>
</dbReference>
<keyword evidence="7" id="KW-1185">Reference proteome</keyword>
<feature type="domain" description="Aldehyde oxidase/xanthine dehydrogenase a/b hammerhead" evidence="5">
    <location>
        <begin position="49"/>
        <end position="158"/>
    </location>
</feature>
<evidence type="ECO:0000256" key="1">
    <source>
        <dbReference type="ARBA" id="ARBA00022505"/>
    </source>
</evidence>
<keyword evidence="1" id="KW-0500">Molybdenum</keyword>
<dbReference type="AlphaFoldDB" id="A0A8J3LWN0"/>
<dbReference type="InterPro" id="IPR046867">
    <property type="entry name" value="AldOxase/xan_DH_MoCoBD2"/>
</dbReference>
<dbReference type="Gene3D" id="3.30.365.10">
    <property type="entry name" value="Aldehyde oxidase/xanthine dehydrogenase, molybdopterin binding domain"/>
    <property type="match status" value="4"/>
</dbReference>
<dbReference type="FunFam" id="3.90.1170.50:FF:000006">
    <property type="entry name" value="Carbon monoxide dehydrogenase large chain"/>
    <property type="match status" value="1"/>
</dbReference>
<dbReference type="Pfam" id="PF01315">
    <property type="entry name" value="Ald_Xan_dh_C"/>
    <property type="match status" value="1"/>
</dbReference>
<dbReference type="InterPro" id="IPR016208">
    <property type="entry name" value="Ald_Oxase/xanthine_DH-like"/>
</dbReference>
<dbReference type="Pfam" id="PF20256">
    <property type="entry name" value="MoCoBD_2"/>
    <property type="match status" value="1"/>
</dbReference>
<name>A0A8J3LWN0_9ACTN</name>
<dbReference type="Proteomes" id="UP000653674">
    <property type="component" value="Unassembled WGS sequence"/>
</dbReference>
<dbReference type="SUPFAM" id="SSF56003">
    <property type="entry name" value="Molybdenum cofactor-binding domain"/>
    <property type="match status" value="1"/>
</dbReference>
<proteinExistence type="predicted"/>
<dbReference type="PANTHER" id="PTHR11908:SF132">
    <property type="entry name" value="ALDEHYDE OXIDASE 1-RELATED"/>
    <property type="match status" value="1"/>
</dbReference>
<dbReference type="EMBL" id="BONU01000024">
    <property type="protein sequence ID" value="GIG74931.1"/>
    <property type="molecule type" value="Genomic_DNA"/>
</dbReference>